<dbReference type="EMBL" id="KN822026">
    <property type="protein sequence ID" value="KIM64792.1"/>
    <property type="molecule type" value="Genomic_DNA"/>
</dbReference>
<dbReference type="Proteomes" id="UP000053989">
    <property type="component" value="Unassembled WGS sequence"/>
</dbReference>
<gene>
    <name evidence="1" type="ORF">SCLCIDRAFT_1212873</name>
</gene>
<proteinExistence type="predicted"/>
<evidence type="ECO:0000313" key="1">
    <source>
        <dbReference type="EMBL" id="KIM64792.1"/>
    </source>
</evidence>
<reference evidence="1 2" key="1">
    <citation type="submission" date="2014-04" db="EMBL/GenBank/DDBJ databases">
        <authorList>
            <consortium name="DOE Joint Genome Institute"/>
            <person name="Kuo A."/>
            <person name="Kohler A."/>
            <person name="Nagy L.G."/>
            <person name="Floudas D."/>
            <person name="Copeland A."/>
            <person name="Barry K.W."/>
            <person name="Cichocki N."/>
            <person name="Veneault-Fourrey C."/>
            <person name="LaButti K."/>
            <person name="Lindquist E.A."/>
            <person name="Lipzen A."/>
            <person name="Lundell T."/>
            <person name="Morin E."/>
            <person name="Murat C."/>
            <person name="Sun H."/>
            <person name="Tunlid A."/>
            <person name="Henrissat B."/>
            <person name="Grigoriev I.V."/>
            <person name="Hibbett D.S."/>
            <person name="Martin F."/>
            <person name="Nordberg H.P."/>
            <person name="Cantor M.N."/>
            <person name="Hua S.X."/>
        </authorList>
    </citation>
    <scope>NUCLEOTIDE SEQUENCE [LARGE SCALE GENOMIC DNA]</scope>
    <source>
        <strain evidence="1 2">Foug A</strain>
    </source>
</reference>
<sequence>MESETSISPLCQIGERHPNYAIRDQAVRETKRIARSRNVDPRSEVDQLWNWKQGDLE</sequence>
<evidence type="ECO:0000313" key="2">
    <source>
        <dbReference type="Proteomes" id="UP000053989"/>
    </source>
</evidence>
<keyword evidence="2" id="KW-1185">Reference proteome</keyword>
<dbReference type="InParanoid" id="A0A0C3AIQ2"/>
<name>A0A0C3AIQ2_9AGAM</name>
<protein>
    <submittedName>
        <fullName evidence="1">Uncharacterized protein</fullName>
    </submittedName>
</protein>
<dbReference type="HOGENOM" id="CLU_2997778_0_0_1"/>
<dbReference type="AlphaFoldDB" id="A0A0C3AIQ2"/>
<reference evidence="2" key="2">
    <citation type="submission" date="2015-01" db="EMBL/GenBank/DDBJ databases">
        <title>Evolutionary Origins and Diversification of the Mycorrhizal Mutualists.</title>
        <authorList>
            <consortium name="DOE Joint Genome Institute"/>
            <consortium name="Mycorrhizal Genomics Consortium"/>
            <person name="Kohler A."/>
            <person name="Kuo A."/>
            <person name="Nagy L.G."/>
            <person name="Floudas D."/>
            <person name="Copeland A."/>
            <person name="Barry K.W."/>
            <person name="Cichocki N."/>
            <person name="Veneault-Fourrey C."/>
            <person name="LaButti K."/>
            <person name="Lindquist E.A."/>
            <person name="Lipzen A."/>
            <person name="Lundell T."/>
            <person name="Morin E."/>
            <person name="Murat C."/>
            <person name="Riley R."/>
            <person name="Ohm R."/>
            <person name="Sun H."/>
            <person name="Tunlid A."/>
            <person name="Henrissat B."/>
            <person name="Grigoriev I.V."/>
            <person name="Hibbett D.S."/>
            <person name="Martin F."/>
        </authorList>
    </citation>
    <scope>NUCLEOTIDE SEQUENCE [LARGE SCALE GENOMIC DNA]</scope>
    <source>
        <strain evidence="2">Foug A</strain>
    </source>
</reference>
<organism evidence="1 2">
    <name type="scientific">Scleroderma citrinum Foug A</name>
    <dbReference type="NCBI Taxonomy" id="1036808"/>
    <lineage>
        <taxon>Eukaryota</taxon>
        <taxon>Fungi</taxon>
        <taxon>Dikarya</taxon>
        <taxon>Basidiomycota</taxon>
        <taxon>Agaricomycotina</taxon>
        <taxon>Agaricomycetes</taxon>
        <taxon>Agaricomycetidae</taxon>
        <taxon>Boletales</taxon>
        <taxon>Sclerodermatineae</taxon>
        <taxon>Sclerodermataceae</taxon>
        <taxon>Scleroderma</taxon>
    </lineage>
</organism>
<accession>A0A0C3AIQ2</accession>